<dbReference type="InterPro" id="IPR011659">
    <property type="entry name" value="WD40"/>
</dbReference>
<dbReference type="PATRIC" id="fig|1321819.3.peg.1033"/>
<evidence type="ECO:0000313" key="13">
    <source>
        <dbReference type="Proteomes" id="UP000016496"/>
    </source>
</evidence>
<dbReference type="PANTHER" id="PTHR42776:SF13">
    <property type="entry name" value="DIPEPTIDYL-PEPTIDASE 5"/>
    <property type="match status" value="1"/>
</dbReference>
<dbReference type="GO" id="GO:0004252">
    <property type="term" value="F:serine-type endopeptidase activity"/>
    <property type="evidence" value="ECO:0007669"/>
    <property type="project" value="TreeGrafter"/>
</dbReference>
<dbReference type="PANTHER" id="PTHR42776">
    <property type="entry name" value="SERINE PEPTIDASE S9 FAMILY MEMBER"/>
    <property type="match status" value="1"/>
</dbReference>
<evidence type="ECO:0000256" key="8">
    <source>
        <dbReference type="ARBA" id="ARBA00022801"/>
    </source>
</evidence>
<sequence>MNRRDMFLKRSWRFSERLWHLKKTRAASEKKPAVFNYKARRLFFKARRVFFKGGGLFSRLLAGCFKTRIIRCIYRAETAMDTAFSSTPPRCIRMKMLPLSNRSLLSPPTVVPDDCFLFFFHYLRKQINILINDMRQANLFMMSAAMLLAACGGTKDAGKTEEGQVLIEKSDIKIEGRRMTPEALWAMGRIGGLAVSPDGKKVAYTVAYYSVAENKSNREIFVMNADGTDNRQITRTVYQENEVAWIKGGSKLAFLSNDSGSSQLYEMNPDGTGRRQLTDYDKDIEGFKFSPDGRKLLFVSQVKTKQTTADKYPDLPKSTGIIVTDLMYKHWDEWVTGAPHPFVADFDGDKISNVVDILEGEPYESPMRPWGGVEQLAWNPSSDEVAYTCRKKTGLEYAVSTNSDIYIYDLKTKQTRNITEENKGYDTNPSYSPDGKYIAWQSMERDGYEADLNRLFIMDLATGEKRFASQAFESNVDAFVWSSDAKTIYFTGVWHGETHIRAIDLTNDSVKSITSGMYDYEGVALCGDKLIAKRHSMSMADEIYAIEPDGSTTQLTQENKAIYDQLETGKVEPRWMKTTDGKQMLTWVIYPPKFDPNKKYPAVLFCEGGPQSPVSQFWSYRWNFQIMAANDYIIVAPNRRGLPGFGREWNEQISGDYGGQCMKDYFTAIDEMAKEPYVDKDRLGCVGASFGGFSVYWLAGHHDKRFKAFIAHDGIFNMEMQYLETEEKWFANWDMGGAYWEKQNPVAQRTFANSPHRFVDRWDTPILCIHGEKDYRILANQAMAAFDAAIMRGVPAELLIYPDENHWVLKPQNGILWQRTFFEWLDKWLKK</sequence>
<evidence type="ECO:0000313" key="12">
    <source>
        <dbReference type="EMBL" id="ERI86135.1"/>
    </source>
</evidence>
<dbReference type="EMBL" id="AWSV01000058">
    <property type="protein sequence ID" value="ERI86135.1"/>
    <property type="molecule type" value="Genomic_DNA"/>
</dbReference>
<keyword evidence="4" id="KW-0031">Aminopeptidase</keyword>
<dbReference type="HOGENOM" id="CLU_008615_0_2_10"/>
<evidence type="ECO:0000259" key="11">
    <source>
        <dbReference type="Pfam" id="PF00326"/>
    </source>
</evidence>
<proteinExistence type="inferred from homology"/>
<evidence type="ECO:0000256" key="7">
    <source>
        <dbReference type="ARBA" id="ARBA00022764"/>
    </source>
</evidence>
<dbReference type="InterPro" id="IPR029058">
    <property type="entry name" value="AB_hydrolase_fold"/>
</dbReference>
<dbReference type="FunFam" id="2.120.10.30:FF:000075">
    <property type="entry name" value="S9 family peptidase"/>
    <property type="match status" value="1"/>
</dbReference>
<dbReference type="InterPro" id="IPR001375">
    <property type="entry name" value="Peptidase_S9_cat"/>
</dbReference>
<evidence type="ECO:0000256" key="2">
    <source>
        <dbReference type="ARBA" id="ARBA00010040"/>
    </source>
</evidence>
<organism evidence="12 13">
    <name type="scientific">Bacteroides pyogenes F0041</name>
    <dbReference type="NCBI Taxonomy" id="1321819"/>
    <lineage>
        <taxon>Bacteria</taxon>
        <taxon>Pseudomonadati</taxon>
        <taxon>Bacteroidota</taxon>
        <taxon>Bacteroidia</taxon>
        <taxon>Bacteroidales</taxon>
        <taxon>Bacteroidaceae</taxon>
        <taxon>Bacteroides</taxon>
    </lineage>
</organism>
<comment type="subcellular location">
    <subcellularLocation>
        <location evidence="1">Periplasm</location>
    </subcellularLocation>
</comment>
<dbReference type="SUPFAM" id="SSF53474">
    <property type="entry name" value="alpha/beta-Hydrolases"/>
    <property type="match status" value="1"/>
</dbReference>
<dbReference type="AlphaFoldDB" id="U2CNM3"/>
<dbReference type="Pfam" id="PF00326">
    <property type="entry name" value="Peptidase_S9"/>
    <property type="match status" value="1"/>
</dbReference>
<keyword evidence="7" id="KW-0574">Periplasm</keyword>
<keyword evidence="6" id="KW-0732">Signal</keyword>
<dbReference type="InterPro" id="IPR011042">
    <property type="entry name" value="6-blade_b-propeller_TolB-like"/>
</dbReference>
<dbReference type="GO" id="GO:0043171">
    <property type="term" value="P:peptide catabolic process"/>
    <property type="evidence" value="ECO:0007669"/>
    <property type="project" value="UniProtKB-ARBA"/>
</dbReference>
<dbReference type="FunFam" id="3.40.50.1820:FF:000028">
    <property type="entry name" value="S9 family peptidase"/>
    <property type="match status" value="1"/>
</dbReference>
<dbReference type="GO" id="GO:0008239">
    <property type="term" value="F:dipeptidyl-peptidase activity"/>
    <property type="evidence" value="ECO:0007669"/>
    <property type="project" value="UniProtKB-ARBA"/>
</dbReference>
<dbReference type="GO" id="GO:0042277">
    <property type="term" value="F:peptide binding"/>
    <property type="evidence" value="ECO:0007669"/>
    <property type="project" value="UniProtKB-ARBA"/>
</dbReference>
<evidence type="ECO:0000256" key="4">
    <source>
        <dbReference type="ARBA" id="ARBA00022438"/>
    </source>
</evidence>
<keyword evidence="5" id="KW-0645">Protease</keyword>
<reference evidence="12 13" key="1">
    <citation type="submission" date="2013-08" db="EMBL/GenBank/DDBJ databases">
        <authorList>
            <person name="Weinstock G."/>
            <person name="Sodergren E."/>
            <person name="Wylie T."/>
            <person name="Fulton L."/>
            <person name="Fulton R."/>
            <person name="Fronick C."/>
            <person name="O'Laughlin M."/>
            <person name="Godfrey J."/>
            <person name="Miner T."/>
            <person name="Herter B."/>
            <person name="Appelbaum E."/>
            <person name="Cordes M."/>
            <person name="Lek S."/>
            <person name="Wollam A."/>
            <person name="Pepin K.H."/>
            <person name="Palsikar V.B."/>
            <person name="Mitreva M."/>
            <person name="Wilson R.K."/>
        </authorList>
    </citation>
    <scope>NUCLEOTIDE SEQUENCE [LARGE SCALE GENOMIC DNA]</scope>
    <source>
        <strain evidence="12 13">F0041</strain>
    </source>
</reference>
<protein>
    <recommendedName>
        <fullName evidence="10">Dipeptidyl-peptidase 5</fullName>
    </recommendedName>
</protein>
<dbReference type="GO" id="GO:0042597">
    <property type="term" value="C:periplasmic space"/>
    <property type="evidence" value="ECO:0007669"/>
    <property type="project" value="UniProtKB-SubCell"/>
</dbReference>
<evidence type="ECO:0000256" key="10">
    <source>
        <dbReference type="ARBA" id="ARBA00070574"/>
    </source>
</evidence>
<dbReference type="GO" id="GO:0004177">
    <property type="term" value="F:aminopeptidase activity"/>
    <property type="evidence" value="ECO:0007669"/>
    <property type="project" value="UniProtKB-KW"/>
</dbReference>
<evidence type="ECO:0000256" key="5">
    <source>
        <dbReference type="ARBA" id="ARBA00022670"/>
    </source>
</evidence>
<dbReference type="Gene3D" id="2.120.10.30">
    <property type="entry name" value="TolB, C-terminal domain"/>
    <property type="match status" value="2"/>
</dbReference>
<evidence type="ECO:0000256" key="6">
    <source>
        <dbReference type="ARBA" id="ARBA00022729"/>
    </source>
</evidence>
<dbReference type="SUPFAM" id="SSF82171">
    <property type="entry name" value="DPP6 N-terminal domain-like"/>
    <property type="match status" value="1"/>
</dbReference>
<dbReference type="Gene3D" id="3.40.50.1820">
    <property type="entry name" value="alpha/beta hydrolase"/>
    <property type="match status" value="1"/>
</dbReference>
<comment type="subunit">
    <text evidence="3">Homodimer.</text>
</comment>
<dbReference type="Pfam" id="PF07676">
    <property type="entry name" value="PD40"/>
    <property type="match status" value="2"/>
</dbReference>
<name>U2CNM3_9BACE</name>
<evidence type="ECO:0000256" key="3">
    <source>
        <dbReference type="ARBA" id="ARBA00011738"/>
    </source>
</evidence>
<keyword evidence="9" id="KW-0720">Serine protease</keyword>
<comment type="caution">
    <text evidence="12">The sequence shown here is derived from an EMBL/GenBank/DDBJ whole genome shotgun (WGS) entry which is preliminary data.</text>
</comment>
<comment type="similarity">
    <text evidence="2">Belongs to the peptidase S9C family.</text>
</comment>
<evidence type="ECO:0000256" key="1">
    <source>
        <dbReference type="ARBA" id="ARBA00004418"/>
    </source>
</evidence>
<feature type="domain" description="Peptidase S9 prolyl oligopeptidase catalytic" evidence="11">
    <location>
        <begin position="618"/>
        <end position="831"/>
    </location>
</feature>
<dbReference type="Proteomes" id="UP000016496">
    <property type="component" value="Unassembled WGS sequence"/>
</dbReference>
<accession>U2CNM3</accession>
<dbReference type="FunFam" id="2.120.10.30:FF:000079">
    <property type="entry name" value="S9 family peptidase"/>
    <property type="match status" value="1"/>
</dbReference>
<keyword evidence="8" id="KW-0378">Hydrolase</keyword>
<dbReference type="GO" id="GO:0006508">
    <property type="term" value="P:proteolysis"/>
    <property type="evidence" value="ECO:0007669"/>
    <property type="project" value="UniProtKB-KW"/>
</dbReference>
<gene>
    <name evidence="12" type="ORF">HMPREF1981_01120</name>
</gene>
<evidence type="ECO:0000256" key="9">
    <source>
        <dbReference type="ARBA" id="ARBA00022825"/>
    </source>
</evidence>